<evidence type="ECO:0000313" key="3">
    <source>
        <dbReference type="Proteomes" id="UP000092508"/>
    </source>
</evidence>
<dbReference type="Pfam" id="PF04392">
    <property type="entry name" value="ABC_sub_bind"/>
    <property type="match status" value="1"/>
</dbReference>
<dbReference type="OrthoDB" id="9776955at2"/>
<accession>A0A1B8QF56</accession>
<comment type="caution">
    <text evidence="2">The sequence shown here is derived from an EMBL/GenBank/DDBJ whole genome shotgun (WGS) entry which is preliminary data.</text>
</comment>
<evidence type="ECO:0000256" key="1">
    <source>
        <dbReference type="SAM" id="SignalP"/>
    </source>
</evidence>
<feature type="chain" id="PRO_5008612356" evidence="1">
    <location>
        <begin position="24"/>
        <end position="349"/>
    </location>
</feature>
<dbReference type="Proteomes" id="UP000092508">
    <property type="component" value="Unassembled WGS sequence"/>
</dbReference>
<sequence length="349" mass="36463">MYQMNRLARALMLGGLCAFGASACNQSQTTAADSANTGASSATAAATGQKTVDITAIVEHPALDAVRQGVIDELAQEGFKDGQNLKVNFQSAQGNTATAGQIAKQFVAENPDVIVAIATPSAQSVAAATRTIPVVFSAVTDPVEAKLVPSWEASGTNVTGASDQLPLEPQIDLMKQIIPNLKTVGYVYSPGEVNSTVVQKQLESQLGAQGIKLIAVPAQRSTDIAPAARSLQGKVDVIYTSLDNNVVSAYESLYQAAKESKIPLIASDTDSVKRGAVAALGVDYHRLGQETGKIVGRILNGETAGSIKPYMMQDLDLYLSPTHAQEVGITLSPELIGRAKVVEPTGNSK</sequence>
<dbReference type="RefSeq" id="WP_067234813.1">
    <property type="nucleotide sequence ID" value="NZ_LZMZ01000005.1"/>
</dbReference>
<dbReference type="InterPro" id="IPR028082">
    <property type="entry name" value="Peripla_BP_I"/>
</dbReference>
<reference evidence="2 3" key="1">
    <citation type="submission" date="2016-06" db="EMBL/GenBank/DDBJ databases">
        <title>Draft genome of Moraxella atlantae CCUG 66109.</title>
        <authorList>
            <person name="Salva-Serra F."/>
            <person name="Engstrom-Jakobsson H."/>
            <person name="Thorell K."/>
            <person name="Gonzales-Siles L."/>
            <person name="Karlsson R."/>
            <person name="Boulund F."/>
            <person name="Engstrand L."/>
            <person name="Kristiansson E."/>
            <person name="Moore E."/>
        </authorList>
    </citation>
    <scope>NUCLEOTIDE SEQUENCE [LARGE SCALE GENOMIC DNA]</scope>
    <source>
        <strain evidence="2 3">CCUG 66109</strain>
    </source>
</reference>
<name>A0A1B8QF56_9GAMM</name>
<dbReference type="EMBL" id="LZMZ01000005">
    <property type="protein sequence ID" value="OBX80597.1"/>
    <property type="molecule type" value="Genomic_DNA"/>
</dbReference>
<dbReference type="InterPro" id="IPR007487">
    <property type="entry name" value="ABC_transpt-TYRBP-like"/>
</dbReference>
<evidence type="ECO:0000313" key="2">
    <source>
        <dbReference type="EMBL" id="OBX80597.1"/>
    </source>
</evidence>
<dbReference type="STRING" id="34059.A9308_03405"/>
<dbReference type="PANTHER" id="PTHR35271:SF1">
    <property type="entry name" value="ABC TRANSPORTER, SUBSTRATE-BINDING LIPOPROTEIN"/>
    <property type="match status" value="1"/>
</dbReference>
<proteinExistence type="predicted"/>
<protein>
    <submittedName>
        <fullName evidence="2">ABC transporter substrate-binding protein</fullName>
    </submittedName>
</protein>
<gene>
    <name evidence="2" type="ORF">A9308_03405</name>
</gene>
<dbReference type="Gene3D" id="3.40.50.2300">
    <property type="match status" value="2"/>
</dbReference>
<feature type="signal peptide" evidence="1">
    <location>
        <begin position="1"/>
        <end position="23"/>
    </location>
</feature>
<dbReference type="AlphaFoldDB" id="A0A1B8QF56"/>
<organism evidence="2 3">
    <name type="scientific">Faucicola atlantae</name>
    <dbReference type="NCBI Taxonomy" id="34059"/>
    <lineage>
        <taxon>Bacteria</taxon>
        <taxon>Pseudomonadati</taxon>
        <taxon>Pseudomonadota</taxon>
        <taxon>Gammaproteobacteria</taxon>
        <taxon>Moraxellales</taxon>
        <taxon>Moraxellaceae</taxon>
        <taxon>Faucicola</taxon>
    </lineage>
</organism>
<dbReference type="PANTHER" id="PTHR35271">
    <property type="entry name" value="ABC TRANSPORTER, SUBSTRATE-BINDING LIPOPROTEIN-RELATED"/>
    <property type="match status" value="1"/>
</dbReference>
<keyword evidence="1" id="KW-0732">Signal</keyword>
<dbReference type="CDD" id="cd06325">
    <property type="entry name" value="PBP1_ABC_unchar_transporter"/>
    <property type="match status" value="1"/>
</dbReference>
<dbReference type="SUPFAM" id="SSF53822">
    <property type="entry name" value="Periplasmic binding protein-like I"/>
    <property type="match status" value="1"/>
</dbReference>
<dbReference type="PROSITE" id="PS51257">
    <property type="entry name" value="PROKAR_LIPOPROTEIN"/>
    <property type="match status" value="1"/>
</dbReference>